<name>A0ABM3JWY6_BACDO</name>
<reference evidence="10" key="1">
    <citation type="submission" date="2025-08" db="UniProtKB">
        <authorList>
            <consortium name="RefSeq"/>
        </authorList>
    </citation>
    <scope>IDENTIFICATION</scope>
    <source>
        <tissue evidence="10">Adult</tissue>
    </source>
</reference>
<evidence type="ECO:0000256" key="4">
    <source>
        <dbReference type="ARBA" id="ARBA00022989"/>
    </source>
</evidence>
<dbReference type="PANTHER" id="PTHR42643:SF39">
    <property type="entry name" value="IONOTROPIC RECEPTOR 56A-RELATED"/>
    <property type="match status" value="1"/>
</dbReference>
<dbReference type="Proteomes" id="UP001652620">
    <property type="component" value="Chromosome 5"/>
</dbReference>
<dbReference type="GeneID" id="105230118"/>
<evidence type="ECO:0000313" key="9">
    <source>
        <dbReference type="Proteomes" id="UP001652620"/>
    </source>
</evidence>
<keyword evidence="5 8" id="KW-0472">Membrane</keyword>
<dbReference type="InterPro" id="IPR052192">
    <property type="entry name" value="Insect_Ionotropic_Sensory_Rcpt"/>
</dbReference>
<evidence type="ECO:0000256" key="5">
    <source>
        <dbReference type="ARBA" id="ARBA00023136"/>
    </source>
</evidence>
<dbReference type="RefSeq" id="XP_049313746.1">
    <property type="nucleotide sequence ID" value="XM_049457789.1"/>
</dbReference>
<sequence length="588" mass="68057">MTKIKIFTARVKSTLLAGLELHHSQNPGIHQQVSSYHMQNMQTESSYADELYLRCAATPKLIVNYEKKAQLSLKGRITENILTIAFLRANNTNRTIHFLVELLWKLHYTNVLFVYDKSEEISTITTLFQLCWRNGFVNVLALVNQTLYTYQPFPRIKVVALRKLSEYYDKTHLKNFQGYALRSSISNNAPRVYHYTDDKGNLANAGYLYRLILLFAQHYNGRFEEVRMPTYQMNLTNIIKAFERKEIDILADLLFMYPNYSHSAVICNYRTFMMAPYAAPLPLYMYILKPLTSLLWLLIMLALCYAILAQMLLSWLRGRRVNFGLAFLRSLSSVLYLPSYYYSRCTCAQRFCVLLLLACSFLLTSLYQTSMASMFISRLYEPQVNSIADIARTKFLLPMAKEDIAYMSRLSGIPQIIYDRLLEVSPSEDYQLLRDLNTSYILTYIEDKVNFFMYQQKFLRIPRFKLIAEELTQVPLFISLPHGSPFLQLFDRYLGNVFDSGIFQKMFIDSAEEGILSNEIRFFRTVSIIFQPLKVEHFSLIFVVWAFAAPAPAAEAEAAAATNESAYAGNFYCINSSSEPLIWINISP</sequence>
<keyword evidence="2" id="KW-1003">Cell membrane</keyword>
<accession>A0ABM3JWY6</accession>
<keyword evidence="9" id="KW-1185">Reference proteome</keyword>
<keyword evidence="4 8" id="KW-1133">Transmembrane helix</keyword>
<keyword evidence="7" id="KW-0325">Glycoprotein</keyword>
<proteinExistence type="predicted"/>
<evidence type="ECO:0000256" key="2">
    <source>
        <dbReference type="ARBA" id="ARBA00022475"/>
    </source>
</evidence>
<evidence type="ECO:0000256" key="3">
    <source>
        <dbReference type="ARBA" id="ARBA00022692"/>
    </source>
</evidence>
<protein>
    <submittedName>
        <fullName evidence="10">Uncharacterized protein LOC105230118</fullName>
    </submittedName>
</protein>
<dbReference type="PANTHER" id="PTHR42643">
    <property type="entry name" value="IONOTROPIC RECEPTOR 20A-RELATED"/>
    <property type="match status" value="1"/>
</dbReference>
<keyword evidence="6" id="KW-0675">Receptor</keyword>
<feature type="transmembrane region" description="Helical" evidence="8">
    <location>
        <begin position="348"/>
        <end position="367"/>
    </location>
</feature>
<gene>
    <name evidence="10" type="primary">LOC105230118</name>
</gene>
<feature type="transmembrane region" description="Helical" evidence="8">
    <location>
        <begin position="271"/>
        <end position="288"/>
    </location>
</feature>
<comment type="subcellular location">
    <subcellularLocation>
        <location evidence="1">Cell membrane</location>
        <topology evidence="1">Multi-pass membrane protein</topology>
    </subcellularLocation>
</comment>
<evidence type="ECO:0000313" key="10">
    <source>
        <dbReference type="RefSeq" id="XP_049313746.1"/>
    </source>
</evidence>
<keyword evidence="3 8" id="KW-0812">Transmembrane</keyword>
<dbReference type="SUPFAM" id="SSF53850">
    <property type="entry name" value="Periplasmic binding protein-like II"/>
    <property type="match status" value="1"/>
</dbReference>
<organism evidence="9 10">
    <name type="scientific">Bactrocera dorsalis</name>
    <name type="common">Oriental fruit fly</name>
    <name type="synonym">Dacus dorsalis</name>
    <dbReference type="NCBI Taxonomy" id="27457"/>
    <lineage>
        <taxon>Eukaryota</taxon>
        <taxon>Metazoa</taxon>
        <taxon>Ecdysozoa</taxon>
        <taxon>Arthropoda</taxon>
        <taxon>Hexapoda</taxon>
        <taxon>Insecta</taxon>
        <taxon>Pterygota</taxon>
        <taxon>Neoptera</taxon>
        <taxon>Endopterygota</taxon>
        <taxon>Diptera</taxon>
        <taxon>Brachycera</taxon>
        <taxon>Muscomorpha</taxon>
        <taxon>Tephritoidea</taxon>
        <taxon>Tephritidae</taxon>
        <taxon>Bactrocera</taxon>
        <taxon>Bactrocera</taxon>
    </lineage>
</organism>
<evidence type="ECO:0000256" key="6">
    <source>
        <dbReference type="ARBA" id="ARBA00023170"/>
    </source>
</evidence>
<feature type="transmembrane region" description="Helical" evidence="8">
    <location>
        <begin position="294"/>
        <end position="316"/>
    </location>
</feature>
<evidence type="ECO:0000256" key="8">
    <source>
        <dbReference type="SAM" id="Phobius"/>
    </source>
</evidence>
<evidence type="ECO:0000256" key="7">
    <source>
        <dbReference type="ARBA" id="ARBA00023180"/>
    </source>
</evidence>
<evidence type="ECO:0000256" key="1">
    <source>
        <dbReference type="ARBA" id="ARBA00004651"/>
    </source>
</evidence>